<dbReference type="PANTHER" id="PTHR43461:SF1">
    <property type="entry name" value="TRANSMEMBRANE PROTEIN 256"/>
    <property type="match status" value="1"/>
</dbReference>
<dbReference type="KEGG" id="nio:NITINOP_2102"/>
<evidence type="ECO:0000313" key="7">
    <source>
        <dbReference type="EMBL" id="CUQ67074.1"/>
    </source>
</evidence>
<gene>
    <name evidence="7" type="ORF">NITINOP_2102</name>
</gene>
<comment type="similarity">
    <text evidence="2">Belongs to the UPF0382 family.</text>
</comment>
<keyword evidence="5 6" id="KW-0472">Membrane</keyword>
<feature type="transmembrane region" description="Helical" evidence="6">
    <location>
        <begin position="94"/>
        <end position="113"/>
    </location>
</feature>
<reference evidence="8" key="1">
    <citation type="submission" date="2015-09" db="EMBL/GenBank/DDBJ databases">
        <authorList>
            <person name="Daims H."/>
        </authorList>
    </citation>
    <scope>NUCLEOTIDE SEQUENCE [LARGE SCALE GENOMIC DNA]</scope>
</reference>
<evidence type="ECO:0000256" key="4">
    <source>
        <dbReference type="ARBA" id="ARBA00022989"/>
    </source>
</evidence>
<feature type="transmembrane region" description="Helical" evidence="6">
    <location>
        <begin position="119"/>
        <end position="140"/>
    </location>
</feature>
<keyword evidence="8" id="KW-1185">Reference proteome</keyword>
<feature type="transmembrane region" description="Helical" evidence="6">
    <location>
        <begin position="28"/>
        <end position="50"/>
    </location>
</feature>
<keyword evidence="4 6" id="KW-1133">Transmembrane helix</keyword>
<accession>A0A0S4KZC9</accession>
<evidence type="ECO:0008006" key="9">
    <source>
        <dbReference type="Google" id="ProtNLM"/>
    </source>
</evidence>
<comment type="subcellular location">
    <subcellularLocation>
        <location evidence="1">Membrane</location>
        <topology evidence="1">Multi-pass membrane protein</topology>
    </subcellularLocation>
</comment>
<evidence type="ECO:0000256" key="1">
    <source>
        <dbReference type="ARBA" id="ARBA00004141"/>
    </source>
</evidence>
<dbReference type="EMBL" id="LN885086">
    <property type="protein sequence ID" value="CUQ67074.1"/>
    <property type="molecule type" value="Genomic_DNA"/>
</dbReference>
<dbReference type="InterPro" id="IPR006696">
    <property type="entry name" value="DUF423"/>
</dbReference>
<dbReference type="PANTHER" id="PTHR43461">
    <property type="entry name" value="TRANSMEMBRANE PROTEIN 256"/>
    <property type="match status" value="1"/>
</dbReference>
<protein>
    <recommendedName>
        <fullName evidence="9">DUF423 domain-containing protein</fullName>
    </recommendedName>
</protein>
<dbReference type="AlphaFoldDB" id="A0A0S4KZC9"/>
<evidence type="ECO:0000256" key="5">
    <source>
        <dbReference type="ARBA" id="ARBA00023136"/>
    </source>
</evidence>
<organism evidence="7 8">
    <name type="scientific">Candidatus Nitrospira inopinata</name>
    <dbReference type="NCBI Taxonomy" id="1715989"/>
    <lineage>
        <taxon>Bacteria</taxon>
        <taxon>Pseudomonadati</taxon>
        <taxon>Nitrospirota</taxon>
        <taxon>Nitrospiria</taxon>
        <taxon>Nitrospirales</taxon>
        <taxon>Nitrospiraceae</taxon>
        <taxon>Nitrospira</taxon>
    </lineage>
</organism>
<proteinExistence type="inferred from homology"/>
<sequence length="151" mass="16532">MMPSLIASKGKEMRENVIMDVDVSARRVIAIGCVVAGVGVAAGAFGAHMLKTLLEPPMLAAYDTGTRYQMYHAFGMILSGMGARVFRDHRLVKAGWFFAAGLVLFCGSLYGMALLEWRWLGPITPIGGLTFIAGWLLLAWRTWHGMQPRGE</sequence>
<keyword evidence="3 6" id="KW-0812">Transmembrane</keyword>
<evidence type="ECO:0000313" key="8">
    <source>
        <dbReference type="Proteomes" id="UP000066284"/>
    </source>
</evidence>
<feature type="transmembrane region" description="Helical" evidence="6">
    <location>
        <begin position="70"/>
        <end position="87"/>
    </location>
</feature>
<evidence type="ECO:0000256" key="3">
    <source>
        <dbReference type="ARBA" id="ARBA00022692"/>
    </source>
</evidence>
<evidence type="ECO:0000256" key="2">
    <source>
        <dbReference type="ARBA" id="ARBA00009694"/>
    </source>
</evidence>
<name>A0A0S4KZC9_9BACT</name>
<dbReference type="GO" id="GO:0005886">
    <property type="term" value="C:plasma membrane"/>
    <property type="evidence" value="ECO:0007669"/>
    <property type="project" value="TreeGrafter"/>
</dbReference>
<evidence type="ECO:0000256" key="6">
    <source>
        <dbReference type="SAM" id="Phobius"/>
    </source>
</evidence>
<dbReference type="Pfam" id="PF04241">
    <property type="entry name" value="DUF423"/>
    <property type="match status" value="1"/>
</dbReference>
<dbReference type="Proteomes" id="UP000066284">
    <property type="component" value="Chromosome 1"/>
</dbReference>